<dbReference type="PATRIC" id="fig|457404.5.peg.2676"/>
<accession>H1PVM5</accession>
<reference evidence="1 2" key="1">
    <citation type="submission" date="2012-07" db="EMBL/GenBank/DDBJ databases">
        <title>The Genome Sequence of Fusobacterium ulcerans 12_1B.</title>
        <authorList>
            <consortium name="The Broad Institute Genome Sequencing Platform"/>
            <person name="Earl A."/>
            <person name="Ward D."/>
            <person name="Feldgarden M."/>
            <person name="Gevers D."/>
            <person name="Strauss J."/>
            <person name="Ambrose C.E."/>
            <person name="Allen-Vercoe E."/>
            <person name="Walker B."/>
            <person name="Young S.K."/>
            <person name="Zeng Q."/>
            <person name="Gargeya S."/>
            <person name="Fitzgerald M."/>
            <person name="Haas B."/>
            <person name="Abouelleil A."/>
            <person name="Alvarado L."/>
            <person name="Arachchi H.M."/>
            <person name="Berlin A.M."/>
            <person name="Chapman S.B."/>
            <person name="Goldberg J."/>
            <person name="Griggs A."/>
            <person name="Gujja S."/>
            <person name="Hansen M."/>
            <person name="Howarth C."/>
            <person name="Imamovic A."/>
            <person name="Larimer J."/>
            <person name="McCowen C."/>
            <person name="Montmayeur A."/>
            <person name="Murphy C."/>
            <person name="Neiman D."/>
            <person name="Pearson M."/>
            <person name="Priest M."/>
            <person name="Roberts A."/>
            <person name="Saif S."/>
            <person name="Shea T."/>
            <person name="Sisk P."/>
            <person name="Sykes S."/>
            <person name="Wortman J."/>
            <person name="Nusbaum C."/>
            <person name="Birren B."/>
        </authorList>
    </citation>
    <scope>NUCLEOTIDE SEQUENCE [LARGE SCALE GENOMIC DNA]</scope>
    <source>
        <strain evidence="1 2">12_1B</strain>
    </source>
</reference>
<protein>
    <submittedName>
        <fullName evidence="1">Uncharacterized protein</fullName>
    </submittedName>
</protein>
<gene>
    <name evidence="1" type="ORF">HMPREF0402_02468</name>
</gene>
<keyword evidence="2" id="KW-1185">Reference proteome</keyword>
<dbReference type="BioCyc" id="FSP457404-HMP:GTSQ-2493-MONOMER"/>
<proteinExistence type="predicted"/>
<dbReference type="EMBL" id="AGWJ02000023">
    <property type="protein sequence ID" value="EHO79729.1"/>
    <property type="molecule type" value="Genomic_DNA"/>
</dbReference>
<dbReference type="Proteomes" id="UP000003233">
    <property type="component" value="Unassembled WGS sequence"/>
</dbReference>
<organism evidence="1 2">
    <name type="scientific">Fusobacterium ulcerans 12-1B</name>
    <dbReference type="NCBI Taxonomy" id="457404"/>
    <lineage>
        <taxon>Bacteria</taxon>
        <taxon>Fusobacteriati</taxon>
        <taxon>Fusobacteriota</taxon>
        <taxon>Fusobacteriia</taxon>
        <taxon>Fusobacteriales</taxon>
        <taxon>Fusobacteriaceae</taxon>
        <taxon>Fusobacterium</taxon>
    </lineage>
</organism>
<comment type="caution">
    <text evidence="1">The sequence shown here is derived from an EMBL/GenBank/DDBJ whole genome shotgun (WGS) entry which is preliminary data.</text>
</comment>
<name>H1PVM5_9FUSO</name>
<evidence type="ECO:0000313" key="1">
    <source>
        <dbReference type="EMBL" id="EHO79729.1"/>
    </source>
</evidence>
<sequence>MKRILISSNGEKIYMIEKENQTLVSIGKTINKLPFTIEQAINYLRTIGIIK</sequence>
<dbReference type="RefSeq" id="WP_008698170.1">
    <property type="nucleotide sequence ID" value="NZ_KE161009.1"/>
</dbReference>
<evidence type="ECO:0000313" key="2">
    <source>
        <dbReference type="Proteomes" id="UP000003233"/>
    </source>
</evidence>
<dbReference type="AlphaFoldDB" id="H1PVM5"/>
<dbReference type="HOGENOM" id="CLU_3099174_0_0_0"/>